<name>A0ABQ2XR37_9ACTN</name>
<keyword evidence="3" id="KW-1185">Reference proteome</keyword>
<reference evidence="3" key="1">
    <citation type="journal article" date="2019" name="Int. J. Syst. Evol. Microbiol.">
        <title>The Global Catalogue of Microorganisms (GCM) 10K type strain sequencing project: providing services to taxonomists for standard genome sequencing and annotation.</title>
        <authorList>
            <consortium name="The Broad Institute Genomics Platform"/>
            <consortium name="The Broad Institute Genome Sequencing Center for Infectious Disease"/>
            <person name="Wu L."/>
            <person name="Ma J."/>
        </authorList>
    </citation>
    <scope>NUCLEOTIDE SEQUENCE [LARGE SCALE GENOMIC DNA]</scope>
    <source>
        <strain evidence="3">JCM 4866</strain>
    </source>
</reference>
<evidence type="ECO:0000313" key="2">
    <source>
        <dbReference type="EMBL" id="GGX28871.1"/>
    </source>
</evidence>
<feature type="compositionally biased region" description="Polar residues" evidence="1">
    <location>
        <begin position="253"/>
        <end position="262"/>
    </location>
</feature>
<protein>
    <submittedName>
        <fullName evidence="2">Uncharacterized protein</fullName>
    </submittedName>
</protein>
<evidence type="ECO:0000256" key="1">
    <source>
        <dbReference type="SAM" id="MobiDB-lite"/>
    </source>
</evidence>
<organism evidence="2 3">
    <name type="scientific">Streptomyces lomondensis</name>
    <dbReference type="NCBI Taxonomy" id="68229"/>
    <lineage>
        <taxon>Bacteria</taxon>
        <taxon>Bacillati</taxon>
        <taxon>Actinomycetota</taxon>
        <taxon>Actinomycetes</taxon>
        <taxon>Kitasatosporales</taxon>
        <taxon>Streptomycetaceae</taxon>
        <taxon>Streptomyces</taxon>
    </lineage>
</organism>
<feature type="compositionally biased region" description="Basic and acidic residues" evidence="1">
    <location>
        <begin position="40"/>
        <end position="55"/>
    </location>
</feature>
<feature type="compositionally biased region" description="Low complexity" evidence="1">
    <location>
        <begin position="315"/>
        <end position="333"/>
    </location>
</feature>
<proteinExistence type="predicted"/>
<sequence length="333" mass="35428">MVATRRAAPGSGPPQRSRSQGHTEPHQRAARGLRETVGARADEGRGAGRRDRDEAGEQGGAFGADPLHAHVPAHEADHGDHHRLPQQRGGLDAVRTPQPGAPVDQQTGRRRLQRGDRAHRGGQQPRSERPQHGYGEHGEPDLPRQGAHGEGDAGPVRTPPALDGEGADGHEQRPVHNRALGPAPVQQRHEHGDDHRRTAHEHAWNRRFRRALRGDDGQVEAHHADRCEQGETDPLTGREGPQPGGRAPPGHGEQQQAGQSVAQELAARVRVVAEEAVGGEGPSDEDTGERGEQGSARGGVHAGDARQPCGPVGGPLPRHLGGPIRPGPRRLGT</sequence>
<feature type="compositionally biased region" description="Low complexity" evidence="1">
    <location>
        <begin position="266"/>
        <end position="276"/>
    </location>
</feature>
<dbReference type="EMBL" id="BMWC01000014">
    <property type="protein sequence ID" value="GGX28871.1"/>
    <property type="molecule type" value="Genomic_DNA"/>
</dbReference>
<comment type="caution">
    <text evidence="2">The sequence shown here is derived from an EMBL/GenBank/DDBJ whole genome shotgun (WGS) entry which is preliminary data.</text>
</comment>
<feature type="compositionally biased region" description="Basic and acidic residues" evidence="1">
    <location>
        <begin position="126"/>
        <end position="151"/>
    </location>
</feature>
<feature type="compositionally biased region" description="Basic and acidic residues" evidence="1">
    <location>
        <begin position="212"/>
        <end position="229"/>
    </location>
</feature>
<dbReference type="Proteomes" id="UP000617743">
    <property type="component" value="Unassembled WGS sequence"/>
</dbReference>
<feature type="region of interest" description="Disordered" evidence="1">
    <location>
        <begin position="1"/>
        <end position="333"/>
    </location>
</feature>
<feature type="compositionally biased region" description="Basic and acidic residues" evidence="1">
    <location>
        <begin position="72"/>
        <end position="83"/>
    </location>
</feature>
<evidence type="ECO:0000313" key="3">
    <source>
        <dbReference type="Proteomes" id="UP000617743"/>
    </source>
</evidence>
<gene>
    <name evidence="2" type="ORF">GCM10010383_69300</name>
</gene>
<feature type="compositionally biased region" description="Basic and acidic residues" evidence="1">
    <location>
        <begin position="187"/>
        <end position="204"/>
    </location>
</feature>
<accession>A0ABQ2XR37</accession>